<dbReference type="OrthoDB" id="7374881at2"/>
<feature type="region of interest" description="Disordered" evidence="1">
    <location>
        <begin position="38"/>
        <end position="57"/>
    </location>
</feature>
<organism evidence="3 4">
    <name type="scientific">Roseibium suaedae</name>
    <dbReference type="NCBI Taxonomy" id="735517"/>
    <lineage>
        <taxon>Bacteria</taxon>
        <taxon>Pseudomonadati</taxon>
        <taxon>Pseudomonadota</taxon>
        <taxon>Alphaproteobacteria</taxon>
        <taxon>Hyphomicrobiales</taxon>
        <taxon>Stappiaceae</taxon>
        <taxon>Roseibium</taxon>
    </lineage>
</organism>
<name>A0A1M7HPA9_9HYPH</name>
<proteinExistence type="predicted"/>
<protein>
    <recommendedName>
        <fullName evidence="5">Lipoprotein</fullName>
    </recommendedName>
</protein>
<feature type="signal peptide" evidence="2">
    <location>
        <begin position="1"/>
        <end position="28"/>
    </location>
</feature>
<sequence length="183" mass="19040">MPNVLSFRRFSKASAAAPFLFRALAIGAALTVAACQTQPEPRPLSGKPSPALTPRSAAPAVPAAEATFAFEPFTGAPGNIADELSKSIGSQARGQGLTLVRRVGADATYRVNGYLSVTGGASAVTLFYVFDIVDSAGLRLKRVSGTEDLSGSTGDPWEAVDASALERVAVRSTVEISAWLNRK</sequence>
<keyword evidence="4" id="KW-1185">Reference proteome</keyword>
<keyword evidence="2" id="KW-0732">Signal</keyword>
<dbReference type="AlphaFoldDB" id="A0A1M7HPA9"/>
<reference evidence="3 4" key="1">
    <citation type="submission" date="2016-11" db="EMBL/GenBank/DDBJ databases">
        <authorList>
            <person name="Jaros S."/>
            <person name="Januszkiewicz K."/>
            <person name="Wedrychowicz H."/>
        </authorList>
    </citation>
    <scope>NUCLEOTIDE SEQUENCE [LARGE SCALE GENOMIC DNA]</scope>
    <source>
        <strain evidence="3 4">DSM 22153</strain>
    </source>
</reference>
<gene>
    <name evidence="3" type="ORF">SAMN05444272_2282</name>
</gene>
<dbReference type="RefSeq" id="WP_139251093.1">
    <property type="nucleotide sequence ID" value="NZ_FRBW01000002.1"/>
</dbReference>
<accession>A0A1M7HPA9</accession>
<dbReference type="EMBL" id="FRBW01000002">
    <property type="protein sequence ID" value="SHM30183.1"/>
    <property type="molecule type" value="Genomic_DNA"/>
</dbReference>
<feature type="chain" id="PRO_5012070885" description="Lipoprotein" evidence="2">
    <location>
        <begin position="29"/>
        <end position="183"/>
    </location>
</feature>
<dbReference type="STRING" id="735517.SAMN05444272_2282"/>
<evidence type="ECO:0008006" key="5">
    <source>
        <dbReference type="Google" id="ProtNLM"/>
    </source>
</evidence>
<evidence type="ECO:0000256" key="1">
    <source>
        <dbReference type="SAM" id="MobiDB-lite"/>
    </source>
</evidence>
<evidence type="ECO:0000313" key="3">
    <source>
        <dbReference type="EMBL" id="SHM30183.1"/>
    </source>
</evidence>
<evidence type="ECO:0000313" key="4">
    <source>
        <dbReference type="Proteomes" id="UP000186002"/>
    </source>
</evidence>
<evidence type="ECO:0000256" key="2">
    <source>
        <dbReference type="SAM" id="SignalP"/>
    </source>
</evidence>
<dbReference type="Proteomes" id="UP000186002">
    <property type="component" value="Unassembled WGS sequence"/>
</dbReference>